<dbReference type="EMBL" id="JACYWE010000001">
    <property type="protein sequence ID" value="MBD8504962.1"/>
    <property type="molecule type" value="Genomic_DNA"/>
</dbReference>
<dbReference type="SUPFAM" id="SSF52540">
    <property type="entry name" value="P-loop containing nucleoside triphosphate hydrolases"/>
    <property type="match status" value="1"/>
</dbReference>
<dbReference type="PROSITE" id="PS51194">
    <property type="entry name" value="HELICASE_CTER"/>
    <property type="match status" value="1"/>
</dbReference>
<organism evidence="4 5">
    <name type="scientific">Lolliginicoccus lacisalsi</name>
    <dbReference type="NCBI Taxonomy" id="2742202"/>
    <lineage>
        <taxon>Bacteria</taxon>
        <taxon>Bacillati</taxon>
        <taxon>Actinomycetota</taxon>
        <taxon>Actinomycetes</taxon>
        <taxon>Mycobacteriales</taxon>
        <taxon>Hoyosellaceae</taxon>
        <taxon>Lolliginicoccus</taxon>
    </lineage>
</organism>
<dbReference type="InterPro" id="IPR014001">
    <property type="entry name" value="Helicase_ATP-bd"/>
</dbReference>
<dbReference type="Pfam" id="PF00271">
    <property type="entry name" value="Helicase_C"/>
    <property type="match status" value="1"/>
</dbReference>
<feature type="region of interest" description="Disordered" evidence="1">
    <location>
        <begin position="557"/>
        <end position="584"/>
    </location>
</feature>
<sequence>MSAPAWLSDSALRSGGPVGLVKAIERVLWHLRFSDVRAIDGAGDRGADILAVRNNEEWVIQCKWSLNGAIDAAGVNEVNEAFAYYRAERAVLVTNTDLTRPARARAEELKRLGLKIDVWNGASLEAIGSAMFDRVPNRHDVRDYQKTAVEAIERDLGNNQKALLVLATGLGKTVVGGYVISSLLNRNPGARILILSHLKELSAQLERAMWYHLSKKVHTNLLTGEATPANFDGVLAATIESALGAIHEGYLPHLIMIDEAHHVGENSRYRELLDLVPGVPYFGVTATPWRGDEFDLSSVFGEASYKMGIAEGMARGWLSEVDYRMYVDDIDWELVRSESENGYSIGELNSRLFLPQRDARILDELRNVWMSTIEPRAIVFCRTIAHAEEFARLLRQNNPEWNNASALHSGVSSLRRNILLNQFKLGRAPILTCVDVLNEGVDVPDVNIIAFLRVTHSRRIFVQQLGRGLRLAPNKHRLKVLDFVTDVRRVAATLKLRREIDGETERLNLNPAVASEITFSDRTIGTLLDHWLKDAADVEYSGEDVRLQFPPELRCERKDSSDGHWEDASKSSRGRVTYDPSSCSRSGLGGLNLRGALCYL</sequence>
<dbReference type="Pfam" id="PF04471">
    <property type="entry name" value="Mrr_cat"/>
    <property type="match status" value="1"/>
</dbReference>
<keyword evidence="4" id="KW-0547">Nucleotide-binding</keyword>
<protein>
    <submittedName>
        <fullName evidence="4">DEAD/DEAH box helicase family protein</fullName>
    </submittedName>
</protein>
<dbReference type="GO" id="GO:0004519">
    <property type="term" value="F:endonuclease activity"/>
    <property type="evidence" value="ECO:0007669"/>
    <property type="project" value="InterPro"/>
</dbReference>
<name>A0A927JA80_9ACTN</name>
<dbReference type="SUPFAM" id="SSF52980">
    <property type="entry name" value="Restriction endonuclease-like"/>
    <property type="match status" value="1"/>
</dbReference>
<dbReference type="PANTHER" id="PTHR47396:SF1">
    <property type="entry name" value="ATP-DEPENDENT HELICASE IRC3-RELATED"/>
    <property type="match status" value="1"/>
</dbReference>
<dbReference type="InterPro" id="IPR007560">
    <property type="entry name" value="Restrct_endonuc_IV_Mrr"/>
</dbReference>
<dbReference type="InterPro" id="IPR006935">
    <property type="entry name" value="Helicase/UvrB_N"/>
</dbReference>
<dbReference type="Pfam" id="PF04851">
    <property type="entry name" value="ResIII"/>
    <property type="match status" value="1"/>
</dbReference>
<evidence type="ECO:0000313" key="5">
    <source>
        <dbReference type="Proteomes" id="UP000642993"/>
    </source>
</evidence>
<evidence type="ECO:0000259" key="2">
    <source>
        <dbReference type="PROSITE" id="PS51192"/>
    </source>
</evidence>
<dbReference type="PROSITE" id="PS51192">
    <property type="entry name" value="HELICASE_ATP_BIND_1"/>
    <property type="match status" value="1"/>
</dbReference>
<dbReference type="SMART" id="SM00487">
    <property type="entry name" value="DEXDc"/>
    <property type="match status" value="1"/>
</dbReference>
<dbReference type="GO" id="GO:0005829">
    <property type="term" value="C:cytosol"/>
    <property type="evidence" value="ECO:0007669"/>
    <property type="project" value="TreeGrafter"/>
</dbReference>
<dbReference type="GO" id="GO:0009307">
    <property type="term" value="P:DNA restriction-modification system"/>
    <property type="evidence" value="ECO:0007669"/>
    <property type="project" value="InterPro"/>
</dbReference>
<dbReference type="AlphaFoldDB" id="A0A927JA80"/>
<evidence type="ECO:0000256" key="1">
    <source>
        <dbReference type="SAM" id="MobiDB-lite"/>
    </source>
</evidence>
<dbReference type="SMART" id="SM00490">
    <property type="entry name" value="HELICc"/>
    <property type="match status" value="1"/>
</dbReference>
<feature type="domain" description="Helicase C-terminal" evidence="3">
    <location>
        <begin position="364"/>
        <end position="525"/>
    </location>
</feature>
<dbReference type="InterPro" id="IPR050742">
    <property type="entry name" value="Helicase_Restrict-Modif_Enz"/>
</dbReference>
<evidence type="ECO:0000259" key="3">
    <source>
        <dbReference type="PROSITE" id="PS51194"/>
    </source>
</evidence>
<dbReference type="InterPro" id="IPR011335">
    <property type="entry name" value="Restrct_endonuc-II-like"/>
</dbReference>
<dbReference type="PANTHER" id="PTHR47396">
    <property type="entry name" value="TYPE I RESTRICTION ENZYME ECOKI R PROTEIN"/>
    <property type="match status" value="1"/>
</dbReference>
<keyword evidence="5" id="KW-1185">Reference proteome</keyword>
<dbReference type="GO" id="GO:0005524">
    <property type="term" value="F:ATP binding"/>
    <property type="evidence" value="ECO:0007669"/>
    <property type="project" value="InterPro"/>
</dbReference>
<dbReference type="InterPro" id="IPR027417">
    <property type="entry name" value="P-loop_NTPase"/>
</dbReference>
<dbReference type="GO" id="GO:0004386">
    <property type="term" value="F:helicase activity"/>
    <property type="evidence" value="ECO:0007669"/>
    <property type="project" value="UniProtKB-KW"/>
</dbReference>
<keyword evidence="4" id="KW-0067">ATP-binding</keyword>
<keyword evidence="4" id="KW-0378">Hydrolase</keyword>
<keyword evidence="4" id="KW-0347">Helicase</keyword>
<comment type="caution">
    <text evidence="4">The sequence shown here is derived from an EMBL/GenBank/DDBJ whole genome shotgun (WGS) entry which is preliminary data.</text>
</comment>
<evidence type="ECO:0000313" key="4">
    <source>
        <dbReference type="EMBL" id="MBD8504962.1"/>
    </source>
</evidence>
<feature type="domain" description="Helicase ATP-binding" evidence="2">
    <location>
        <begin position="153"/>
        <end position="306"/>
    </location>
</feature>
<dbReference type="GO" id="GO:0003677">
    <property type="term" value="F:DNA binding"/>
    <property type="evidence" value="ECO:0007669"/>
    <property type="project" value="InterPro"/>
</dbReference>
<dbReference type="Proteomes" id="UP000642993">
    <property type="component" value="Unassembled WGS sequence"/>
</dbReference>
<reference evidence="4" key="1">
    <citation type="submission" date="2020-09" db="EMBL/GenBank/DDBJ databases">
        <title>Hoyosella lacisalsi sp. nov., a halotolerant actinobacterium isolated from soil of Lake Gudzhirganskoe.</title>
        <authorList>
            <person name="Yang Q."/>
            <person name="Guo P.Y."/>
            <person name="Liu S.W."/>
            <person name="Li F.N."/>
            <person name="Sun C.H."/>
        </authorList>
    </citation>
    <scope>NUCLEOTIDE SEQUENCE</scope>
    <source>
        <strain evidence="4">G463</strain>
    </source>
</reference>
<gene>
    <name evidence="4" type="ORF">HT102_00475</name>
</gene>
<proteinExistence type="predicted"/>
<dbReference type="InterPro" id="IPR001650">
    <property type="entry name" value="Helicase_C-like"/>
</dbReference>
<dbReference type="RefSeq" id="WP_192037456.1">
    <property type="nucleotide sequence ID" value="NZ_JACYWE010000001.1"/>
</dbReference>
<dbReference type="GO" id="GO:0016787">
    <property type="term" value="F:hydrolase activity"/>
    <property type="evidence" value="ECO:0007669"/>
    <property type="project" value="InterPro"/>
</dbReference>
<accession>A0A927JA80</accession>
<dbReference type="Gene3D" id="3.40.50.300">
    <property type="entry name" value="P-loop containing nucleotide triphosphate hydrolases"/>
    <property type="match status" value="2"/>
</dbReference>
<feature type="compositionally biased region" description="Basic and acidic residues" evidence="1">
    <location>
        <begin position="557"/>
        <end position="570"/>
    </location>
</feature>
<dbReference type="CDD" id="cd18799">
    <property type="entry name" value="SF2_C_EcoAI-like"/>
    <property type="match status" value="1"/>
</dbReference>